<keyword evidence="3 4" id="KW-1015">Disulfide bond</keyword>
<feature type="domain" description="EGF-like" evidence="7">
    <location>
        <begin position="295"/>
        <end position="343"/>
    </location>
</feature>
<gene>
    <name evidence="9" type="ORF">OFUS_LOCUS17324</name>
</gene>
<dbReference type="Proteomes" id="UP000749559">
    <property type="component" value="Unassembled WGS sequence"/>
</dbReference>
<feature type="disulfide bond" evidence="4">
    <location>
        <begin position="263"/>
        <end position="280"/>
    </location>
</feature>
<dbReference type="PROSITE" id="PS01186">
    <property type="entry name" value="EGF_2"/>
    <property type="match status" value="2"/>
</dbReference>
<evidence type="ECO:0000313" key="9">
    <source>
        <dbReference type="EMBL" id="CAH1792353.1"/>
    </source>
</evidence>
<accession>A0A8S4PDW0</accession>
<feature type="disulfide bond" evidence="4">
    <location>
        <begin position="191"/>
        <end position="200"/>
    </location>
</feature>
<keyword evidence="6" id="KW-0472">Membrane</keyword>
<proteinExistence type="predicted"/>
<comment type="caution">
    <text evidence="4">Lacks conserved residue(s) required for the propagation of feature annotation.</text>
</comment>
<keyword evidence="2" id="KW-0677">Repeat</keyword>
<reference evidence="9" key="1">
    <citation type="submission" date="2022-03" db="EMBL/GenBank/DDBJ databases">
        <authorList>
            <person name="Martin C."/>
        </authorList>
    </citation>
    <scope>NUCLEOTIDE SEQUENCE</scope>
</reference>
<feature type="domain" description="Sushi" evidence="8">
    <location>
        <begin position="50"/>
        <end position="114"/>
    </location>
</feature>
<dbReference type="PROSITE" id="PS00022">
    <property type="entry name" value="EGF_1"/>
    <property type="match status" value="5"/>
</dbReference>
<evidence type="ECO:0000256" key="2">
    <source>
        <dbReference type="ARBA" id="ARBA00022737"/>
    </source>
</evidence>
<evidence type="ECO:0000259" key="7">
    <source>
        <dbReference type="PROSITE" id="PS50026"/>
    </source>
</evidence>
<name>A0A8S4PDW0_OWEFU</name>
<keyword evidence="6" id="KW-0812">Transmembrane</keyword>
<keyword evidence="5" id="KW-0768">Sushi</keyword>
<dbReference type="Gene3D" id="2.10.25.10">
    <property type="entry name" value="Laminin"/>
    <property type="match status" value="3"/>
</dbReference>
<feature type="disulfide bond" evidence="4">
    <location>
        <begin position="333"/>
        <end position="342"/>
    </location>
</feature>
<protein>
    <submittedName>
        <fullName evidence="9">Uncharacterized protein</fullName>
    </submittedName>
</protein>
<comment type="caution">
    <text evidence="9">The sequence shown here is derived from an EMBL/GenBank/DDBJ whole genome shotgun (WGS) entry which is preliminary data.</text>
</comment>
<dbReference type="OrthoDB" id="382013at2759"/>
<dbReference type="SMART" id="SM00181">
    <property type="entry name" value="EGF"/>
    <property type="match status" value="4"/>
</dbReference>
<evidence type="ECO:0000256" key="1">
    <source>
        <dbReference type="ARBA" id="ARBA00022536"/>
    </source>
</evidence>
<organism evidence="9 10">
    <name type="scientific">Owenia fusiformis</name>
    <name type="common">Polychaete worm</name>
    <dbReference type="NCBI Taxonomy" id="6347"/>
    <lineage>
        <taxon>Eukaryota</taxon>
        <taxon>Metazoa</taxon>
        <taxon>Spiralia</taxon>
        <taxon>Lophotrochozoa</taxon>
        <taxon>Annelida</taxon>
        <taxon>Polychaeta</taxon>
        <taxon>Sedentaria</taxon>
        <taxon>Canalipalpata</taxon>
        <taxon>Sabellida</taxon>
        <taxon>Oweniida</taxon>
        <taxon>Oweniidae</taxon>
        <taxon>Owenia</taxon>
    </lineage>
</organism>
<dbReference type="SUPFAM" id="SSF57196">
    <property type="entry name" value="EGF/Laminin"/>
    <property type="match status" value="2"/>
</dbReference>
<dbReference type="InterPro" id="IPR000742">
    <property type="entry name" value="EGF"/>
</dbReference>
<dbReference type="PANTHER" id="PTHR24049">
    <property type="entry name" value="CRUMBS FAMILY MEMBER"/>
    <property type="match status" value="1"/>
</dbReference>
<keyword evidence="6" id="KW-1133">Transmembrane helix</keyword>
<keyword evidence="1 4" id="KW-0245">EGF-like domain</keyword>
<feature type="disulfide bond" evidence="4">
    <location>
        <begin position="130"/>
        <end position="147"/>
    </location>
</feature>
<feature type="disulfide bond" evidence="4">
    <location>
        <begin position="166"/>
        <end position="176"/>
    </location>
</feature>
<evidence type="ECO:0000313" key="10">
    <source>
        <dbReference type="Proteomes" id="UP000749559"/>
    </source>
</evidence>
<dbReference type="InterPro" id="IPR000436">
    <property type="entry name" value="Sushi_SCR_CCP_dom"/>
</dbReference>
<keyword evidence="10" id="KW-1185">Reference proteome</keyword>
<dbReference type="PROSITE" id="PS50026">
    <property type="entry name" value="EGF_3"/>
    <property type="match status" value="4"/>
</dbReference>
<feature type="domain" description="EGF-like" evidence="7">
    <location>
        <begin position="253"/>
        <end position="292"/>
    </location>
</feature>
<feature type="disulfide bond" evidence="4">
    <location>
        <begin position="149"/>
        <end position="158"/>
    </location>
</feature>
<evidence type="ECO:0000256" key="6">
    <source>
        <dbReference type="SAM" id="Phobius"/>
    </source>
</evidence>
<feature type="disulfide bond" evidence="4">
    <location>
        <begin position="282"/>
        <end position="291"/>
    </location>
</feature>
<dbReference type="InterPro" id="IPR051022">
    <property type="entry name" value="Notch_Cell-Fate_Det"/>
</dbReference>
<evidence type="ECO:0000256" key="3">
    <source>
        <dbReference type="ARBA" id="ARBA00023157"/>
    </source>
</evidence>
<evidence type="ECO:0000259" key="8">
    <source>
        <dbReference type="PROSITE" id="PS50923"/>
    </source>
</evidence>
<feature type="domain" description="EGF-like" evidence="7">
    <location>
        <begin position="162"/>
        <end position="201"/>
    </location>
</feature>
<evidence type="ECO:0000256" key="5">
    <source>
        <dbReference type="PROSITE-ProRule" id="PRU00302"/>
    </source>
</evidence>
<feature type="transmembrane region" description="Helical" evidence="6">
    <location>
        <begin position="21"/>
        <end position="45"/>
    </location>
</feature>
<sequence length="348" mass="39978">KVNRISKVFSQRHLQSMGQAIIAMSTKTVYMYIFIIIINLIGFTYCTDSCRCGRPKRLDPAEGTTRLSDGRNCGSIVEWKCTGKGYLMEEPIWYQTCENGKWVPEFEGDPWCEKYLEVSPCIAWDARDLCKNGSFCMVDGETSNAMCICRPYTTGLFCDQPSDEFCAGMYCDHGDCEIHEEENSHYYTCTCHDGWIGRHCNTESPFVKANKEEMCKGGSYCKPSNVYYMAEHMAQPECQCRPFTTGISCNETSEEYCSMPEYCKNGECTFHDGDRHYYTCECHEGWFGATCDRNEQADCARWNWYYSLGFCLNGGVCYLKDFGNDIWDPRCRCPENTTGMRCETQLNE</sequence>
<feature type="domain" description="EGF-like" evidence="7">
    <location>
        <begin position="117"/>
        <end position="159"/>
    </location>
</feature>
<evidence type="ECO:0000256" key="4">
    <source>
        <dbReference type="PROSITE-ProRule" id="PRU00076"/>
    </source>
</evidence>
<dbReference type="AlphaFoldDB" id="A0A8S4PDW0"/>
<dbReference type="EMBL" id="CAIIXF020000008">
    <property type="protein sequence ID" value="CAH1792353.1"/>
    <property type="molecule type" value="Genomic_DNA"/>
</dbReference>
<dbReference type="PROSITE" id="PS50923">
    <property type="entry name" value="SUSHI"/>
    <property type="match status" value="1"/>
</dbReference>
<feature type="non-terminal residue" evidence="9">
    <location>
        <position position="348"/>
    </location>
</feature>